<keyword evidence="2" id="KW-1185">Reference proteome</keyword>
<comment type="caution">
    <text evidence="1">The sequence shown here is derived from an EMBL/GenBank/DDBJ whole genome shotgun (WGS) entry which is preliminary data.</text>
</comment>
<name>A0A7J7GFC3_CAMSI</name>
<dbReference type="EMBL" id="JACBKZ010000011">
    <property type="protein sequence ID" value="KAF5939463.1"/>
    <property type="molecule type" value="Genomic_DNA"/>
</dbReference>
<accession>A0A7J7GFC3</accession>
<gene>
    <name evidence="1" type="ORF">HYC85_023722</name>
</gene>
<evidence type="ECO:0000313" key="2">
    <source>
        <dbReference type="Proteomes" id="UP000593564"/>
    </source>
</evidence>
<reference evidence="1 2" key="2">
    <citation type="submission" date="2020-07" db="EMBL/GenBank/DDBJ databases">
        <title>Genome assembly of wild tea tree DASZ reveals pedigree and selection history of tea varieties.</title>
        <authorList>
            <person name="Zhang W."/>
        </authorList>
    </citation>
    <scope>NUCLEOTIDE SEQUENCE [LARGE SCALE GENOMIC DNA]</scope>
    <source>
        <strain evidence="2">cv. G240</strain>
        <tissue evidence="1">Leaf</tissue>
    </source>
</reference>
<evidence type="ECO:0000313" key="1">
    <source>
        <dbReference type="EMBL" id="KAF5939463.1"/>
    </source>
</evidence>
<dbReference type="AlphaFoldDB" id="A0A7J7GFC3"/>
<protein>
    <submittedName>
        <fullName evidence="1">Uncharacterized protein</fullName>
    </submittedName>
</protein>
<reference evidence="2" key="1">
    <citation type="journal article" date="2020" name="Nat. Commun.">
        <title>Genome assembly of wild tea tree DASZ reveals pedigree and selection history of tea varieties.</title>
        <authorList>
            <person name="Zhang W."/>
            <person name="Zhang Y."/>
            <person name="Qiu H."/>
            <person name="Guo Y."/>
            <person name="Wan H."/>
            <person name="Zhang X."/>
            <person name="Scossa F."/>
            <person name="Alseekh S."/>
            <person name="Zhang Q."/>
            <person name="Wang P."/>
            <person name="Xu L."/>
            <person name="Schmidt M.H."/>
            <person name="Jia X."/>
            <person name="Li D."/>
            <person name="Zhu A."/>
            <person name="Guo F."/>
            <person name="Chen W."/>
            <person name="Ni D."/>
            <person name="Usadel B."/>
            <person name="Fernie A.R."/>
            <person name="Wen W."/>
        </authorList>
    </citation>
    <scope>NUCLEOTIDE SEQUENCE [LARGE SCALE GENOMIC DNA]</scope>
    <source>
        <strain evidence="2">cv. G240</strain>
    </source>
</reference>
<dbReference type="Proteomes" id="UP000593564">
    <property type="component" value="Unassembled WGS sequence"/>
</dbReference>
<sequence length="53" mass="6281">MKDHRGTGGFERIFIRVLIRKRKKRRANPAKSKGTWTWLDQLGKGYRSHQSNL</sequence>
<proteinExistence type="predicted"/>
<organism evidence="1 2">
    <name type="scientific">Camellia sinensis</name>
    <name type="common">Tea plant</name>
    <name type="synonym">Thea sinensis</name>
    <dbReference type="NCBI Taxonomy" id="4442"/>
    <lineage>
        <taxon>Eukaryota</taxon>
        <taxon>Viridiplantae</taxon>
        <taxon>Streptophyta</taxon>
        <taxon>Embryophyta</taxon>
        <taxon>Tracheophyta</taxon>
        <taxon>Spermatophyta</taxon>
        <taxon>Magnoliopsida</taxon>
        <taxon>eudicotyledons</taxon>
        <taxon>Gunneridae</taxon>
        <taxon>Pentapetalae</taxon>
        <taxon>asterids</taxon>
        <taxon>Ericales</taxon>
        <taxon>Theaceae</taxon>
        <taxon>Camellia</taxon>
    </lineage>
</organism>